<name>H9EDC0_9CAUD</name>
<sequence>MCRHNLAILEKISGGDYPCYLEKCIKCHKKFKVIYNAFGKTFPFSLEEV</sequence>
<dbReference type="EMBL" id="JQ740789">
    <property type="protein sequence ID" value="AFE86854.1"/>
    <property type="molecule type" value="Genomic_DNA"/>
</dbReference>
<proteinExistence type="predicted"/>
<evidence type="ECO:0000313" key="1">
    <source>
        <dbReference type="EMBL" id="AFE86854.1"/>
    </source>
</evidence>
<reference evidence="1 2" key="1">
    <citation type="journal article" date="2012" name="Genome Biol. Evol.">
        <title>Population Genomics and Phylogeography of an Australian Dairy Factory Derived Lytic Bacteriophage.</title>
        <authorList>
            <person name="Castro-Nallar E."/>
            <person name="Chen H."/>
            <person name="Gladman S."/>
            <person name="Moore S.C."/>
            <person name="Seemann T."/>
            <person name="Powell I.B."/>
            <person name="Hillier A."/>
            <person name="Crandall K.A."/>
            <person name="Chandry P.S."/>
        </authorList>
    </citation>
    <scope>NUCLEOTIDE SEQUENCE [LARGE SCALE GENOMIC DNA]</scope>
</reference>
<accession>H9EDC0</accession>
<dbReference type="OrthoDB" id="24183at10239"/>
<organism evidence="1 2">
    <name type="scientific">Lactococcus phage ASCC281</name>
    <dbReference type="NCBI Taxonomy" id="2892349"/>
    <lineage>
        <taxon>Viruses</taxon>
        <taxon>Duplodnaviria</taxon>
        <taxon>Heunggongvirae</taxon>
        <taxon>Uroviricota</taxon>
        <taxon>Caudoviricetes</taxon>
        <taxon>Skunavirus</taxon>
        <taxon>Skunavirus ASCC281</taxon>
    </lineage>
</organism>
<dbReference type="GeneID" id="12217977"/>
<gene>
    <name evidence="1" type="ORF">LLAPH_281_0003</name>
</gene>
<dbReference type="RefSeq" id="YP_006201934.1">
    <property type="nucleotide sequence ID" value="NC_017702.1"/>
</dbReference>
<keyword evidence="2" id="KW-1185">Reference proteome</keyword>
<protein>
    <submittedName>
        <fullName evidence="1">Uncharacterized protein</fullName>
    </submittedName>
</protein>
<evidence type="ECO:0000313" key="2">
    <source>
        <dbReference type="Proteomes" id="UP000007892"/>
    </source>
</evidence>
<dbReference type="Proteomes" id="UP000007892">
    <property type="component" value="Segment"/>
</dbReference>